<protein>
    <submittedName>
        <fullName evidence="1">Uncharacterized protein</fullName>
    </submittedName>
</protein>
<evidence type="ECO:0000313" key="1">
    <source>
        <dbReference type="EMBL" id="KRZ64657.1"/>
    </source>
</evidence>
<dbReference type="EMBL" id="JYDO01000894">
    <property type="protein sequence ID" value="KRZ64657.1"/>
    <property type="molecule type" value="Genomic_DNA"/>
</dbReference>
<proteinExistence type="predicted"/>
<name>A0A0V1LYV5_9BILA</name>
<dbReference type="STRING" id="268474.A0A0V1LYV5"/>
<dbReference type="AlphaFoldDB" id="A0A0V1LYV5"/>
<evidence type="ECO:0000313" key="2">
    <source>
        <dbReference type="Proteomes" id="UP000054843"/>
    </source>
</evidence>
<dbReference type="Proteomes" id="UP000054843">
    <property type="component" value="Unassembled WGS sequence"/>
</dbReference>
<comment type="caution">
    <text evidence="1">The sequence shown here is derived from an EMBL/GenBank/DDBJ whole genome shotgun (WGS) entry which is preliminary data.</text>
</comment>
<organism evidence="1 2">
    <name type="scientific">Trichinella papuae</name>
    <dbReference type="NCBI Taxonomy" id="268474"/>
    <lineage>
        <taxon>Eukaryota</taxon>
        <taxon>Metazoa</taxon>
        <taxon>Ecdysozoa</taxon>
        <taxon>Nematoda</taxon>
        <taxon>Enoplea</taxon>
        <taxon>Dorylaimia</taxon>
        <taxon>Trichinellida</taxon>
        <taxon>Trichinellidae</taxon>
        <taxon>Trichinella</taxon>
    </lineage>
</organism>
<gene>
    <name evidence="1" type="ORF">T10_1330</name>
</gene>
<accession>A0A0V1LYV5</accession>
<keyword evidence="2" id="KW-1185">Reference proteome</keyword>
<reference evidence="1 2" key="1">
    <citation type="submission" date="2015-01" db="EMBL/GenBank/DDBJ databases">
        <title>Evolution of Trichinella species and genotypes.</title>
        <authorList>
            <person name="Korhonen P.K."/>
            <person name="Edoardo P."/>
            <person name="Giuseppe L.R."/>
            <person name="Gasser R.B."/>
        </authorList>
    </citation>
    <scope>NUCLEOTIDE SEQUENCE [LARGE SCALE GENOMIC DNA]</scope>
    <source>
        <strain evidence="1">ISS1980</strain>
    </source>
</reference>
<sequence>MIAKTTPILNTKWNLTPVNPPIVNSNRNPSTHNIAGAVLIWLPYNVANHLKIFTPVGIPMIIVAAVK</sequence>